<dbReference type="RefSeq" id="XP_016218184.1">
    <property type="nucleotide sequence ID" value="XM_016354089.1"/>
</dbReference>
<dbReference type="Proteomes" id="UP000053259">
    <property type="component" value="Unassembled WGS sequence"/>
</dbReference>
<dbReference type="OrthoDB" id="201752at2759"/>
<dbReference type="PANTHER" id="PTHR12689">
    <property type="entry name" value="A1 CISTRON SPLICING FACTOR AAR2-RELATED"/>
    <property type="match status" value="1"/>
</dbReference>
<dbReference type="Gene3D" id="2.60.34.20">
    <property type="match status" value="1"/>
</dbReference>
<feature type="compositionally biased region" description="Acidic residues" evidence="2">
    <location>
        <begin position="438"/>
        <end position="453"/>
    </location>
</feature>
<keyword evidence="6" id="KW-1185">Reference proteome</keyword>
<proteinExistence type="inferred from homology"/>
<dbReference type="AlphaFoldDB" id="A0A0D2AP39"/>
<evidence type="ECO:0000313" key="6">
    <source>
        <dbReference type="Proteomes" id="UP000053259"/>
    </source>
</evidence>
<evidence type="ECO:0000313" key="5">
    <source>
        <dbReference type="EMBL" id="KIW08315.1"/>
    </source>
</evidence>
<evidence type="ECO:0000256" key="2">
    <source>
        <dbReference type="SAM" id="MobiDB-lite"/>
    </source>
</evidence>
<dbReference type="InterPro" id="IPR033648">
    <property type="entry name" value="AAR2_C"/>
</dbReference>
<dbReference type="CDD" id="cd13777">
    <property type="entry name" value="Aar2_N"/>
    <property type="match status" value="1"/>
</dbReference>
<organism evidence="5 6">
    <name type="scientific">Verruconis gallopava</name>
    <dbReference type="NCBI Taxonomy" id="253628"/>
    <lineage>
        <taxon>Eukaryota</taxon>
        <taxon>Fungi</taxon>
        <taxon>Dikarya</taxon>
        <taxon>Ascomycota</taxon>
        <taxon>Pezizomycotina</taxon>
        <taxon>Dothideomycetes</taxon>
        <taxon>Pleosporomycetidae</taxon>
        <taxon>Venturiales</taxon>
        <taxon>Sympoventuriaceae</taxon>
        <taxon>Verruconis</taxon>
    </lineage>
</organism>
<dbReference type="GO" id="GO:0000244">
    <property type="term" value="P:spliceosomal tri-snRNP complex assembly"/>
    <property type="evidence" value="ECO:0007669"/>
    <property type="project" value="TreeGrafter"/>
</dbReference>
<dbReference type="InterPro" id="IPR038516">
    <property type="entry name" value="AAR2_N_sf"/>
</dbReference>
<feature type="region of interest" description="Disordered" evidence="2">
    <location>
        <begin position="415"/>
        <end position="453"/>
    </location>
</feature>
<comment type="similarity">
    <text evidence="1">Belongs to the AAR2 family.</text>
</comment>
<dbReference type="PANTHER" id="PTHR12689:SF4">
    <property type="entry name" value="PROTEIN AAR2 HOMOLOG"/>
    <property type="match status" value="1"/>
</dbReference>
<feature type="domain" description="AAR2 N-terminal" evidence="4">
    <location>
        <begin position="22"/>
        <end position="161"/>
    </location>
</feature>
<sequence>MSSSARSLPVRPRYDGMETTDSPCVLLLDLSHSALAGIDLLSFTTTPKFKGIKNLPPGLHFVFCSTSSDLSVRHGAWFEVPANSDQLHPLFVKRWNASTEQLEDVTDVAEILRWRANLGSIWREGLSPYRQTASQEATEEKSDWSLLTDRITASLLSKLLGETPNHWSITSASSSKEDLEVIPGISMSSSVMQAEKELGFLPIDLKRPWREGATGRERTEAALDHSWYLRELLEKHCLGRSFEHILGEMQFCFLMVLTLNNYSCLEQWKRLLSLLLTCKSAVSDFSAFYVKFLAQLRVQLQNCQVAEGGLFDLADESGSLLKGLLHKFKFGLRDISGAGKSDVMDELDELENFLRDEHGWELDSNFVRKGLLELEDGEKVEMDVADFDEEDESGEYAPTVVQLTEEQMEELGIVTVDPRTTQAGHAQGITDPKADDHMESEDDQDLEDMDTRY</sequence>
<reference evidence="5 6" key="1">
    <citation type="submission" date="2015-01" db="EMBL/GenBank/DDBJ databases">
        <title>The Genome Sequence of Ochroconis gallopava CBS43764.</title>
        <authorList>
            <consortium name="The Broad Institute Genomics Platform"/>
            <person name="Cuomo C."/>
            <person name="de Hoog S."/>
            <person name="Gorbushina A."/>
            <person name="Stielow B."/>
            <person name="Teixiera M."/>
            <person name="Abouelleil A."/>
            <person name="Chapman S.B."/>
            <person name="Priest M."/>
            <person name="Young S.K."/>
            <person name="Wortman J."/>
            <person name="Nusbaum C."/>
            <person name="Birren B."/>
        </authorList>
    </citation>
    <scope>NUCLEOTIDE SEQUENCE [LARGE SCALE GENOMIC DNA]</scope>
    <source>
        <strain evidence="5 6">CBS 43764</strain>
    </source>
</reference>
<protein>
    <submittedName>
        <fullName evidence="5">Uncharacterized protein</fullName>
    </submittedName>
</protein>
<dbReference type="Pfam" id="PF20981">
    <property type="entry name" value="AAR2_1st"/>
    <property type="match status" value="1"/>
</dbReference>
<accession>A0A0D2AP39</accession>
<feature type="domain" description="AAR2 C-terminal" evidence="3">
    <location>
        <begin position="200"/>
        <end position="363"/>
    </location>
</feature>
<dbReference type="InterPro" id="IPR038514">
    <property type="entry name" value="AAR2_C_sf"/>
</dbReference>
<dbReference type="STRING" id="253628.A0A0D2AP39"/>
<dbReference type="EMBL" id="KN847531">
    <property type="protein sequence ID" value="KIW08315.1"/>
    <property type="molecule type" value="Genomic_DNA"/>
</dbReference>
<dbReference type="InParanoid" id="A0A0D2AP39"/>
<dbReference type="Pfam" id="PF05282">
    <property type="entry name" value="AAR2"/>
    <property type="match status" value="1"/>
</dbReference>
<evidence type="ECO:0000256" key="1">
    <source>
        <dbReference type="ARBA" id="ARBA00006281"/>
    </source>
</evidence>
<name>A0A0D2AP39_9PEZI</name>
<dbReference type="CDD" id="cd13778">
    <property type="entry name" value="Aar2_C"/>
    <property type="match status" value="1"/>
</dbReference>
<dbReference type="Gene3D" id="1.25.40.550">
    <property type="entry name" value="Aar2, C-terminal domain-like"/>
    <property type="match status" value="1"/>
</dbReference>
<evidence type="ECO:0000259" key="3">
    <source>
        <dbReference type="Pfam" id="PF05282"/>
    </source>
</evidence>
<dbReference type="GeneID" id="27309207"/>
<evidence type="ECO:0000259" key="4">
    <source>
        <dbReference type="Pfam" id="PF20981"/>
    </source>
</evidence>
<dbReference type="VEuPathDB" id="FungiDB:PV09_01234"/>
<dbReference type="InterPro" id="IPR033647">
    <property type="entry name" value="Aar2_N"/>
</dbReference>
<dbReference type="HOGENOM" id="CLU_024943_2_0_1"/>
<gene>
    <name evidence="5" type="ORF">PV09_01234</name>
</gene>
<dbReference type="InterPro" id="IPR007946">
    <property type="entry name" value="AAR2"/>
</dbReference>